<sequence>MAHWSSSFPCALRLCLEQSGPHAHSHTHPRPCTHPHAHPHAHPRHWACSRRGPCIHCLGGDAPELQTI</sequence>
<dbReference type="VEuPathDB" id="AmoebaDB:ACA1_220480"/>
<evidence type="ECO:0000256" key="1">
    <source>
        <dbReference type="SAM" id="MobiDB-lite"/>
    </source>
</evidence>
<name>L8GQ33_ACACF</name>
<reference evidence="2 3" key="1">
    <citation type="journal article" date="2013" name="Genome Biol.">
        <title>Genome of Acanthamoeba castellanii highlights extensive lateral gene transfer and early evolution of tyrosine kinase signaling.</title>
        <authorList>
            <person name="Clarke M."/>
            <person name="Lohan A.J."/>
            <person name="Liu B."/>
            <person name="Lagkouvardos I."/>
            <person name="Roy S."/>
            <person name="Zafar N."/>
            <person name="Bertelli C."/>
            <person name="Schilde C."/>
            <person name="Kianianmomeni A."/>
            <person name="Burglin T.R."/>
            <person name="Frech C."/>
            <person name="Turcotte B."/>
            <person name="Kopec K.O."/>
            <person name="Synnott J.M."/>
            <person name="Choo C."/>
            <person name="Paponov I."/>
            <person name="Finkler A."/>
            <person name="Soon Heng Tan C."/>
            <person name="Hutchins A.P."/>
            <person name="Weinmeier T."/>
            <person name="Rattei T."/>
            <person name="Chu J.S."/>
            <person name="Gimenez G."/>
            <person name="Irimia M."/>
            <person name="Rigden D.J."/>
            <person name="Fitzpatrick D.A."/>
            <person name="Lorenzo-Morales J."/>
            <person name="Bateman A."/>
            <person name="Chiu C.H."/>
            <person name="Tang P."/>
            <person name="Hegemann P."/>
            <person name="Fromm H."/>
            <person name="Raoult D."/>
            <person name="Greub G."/>
            <person name="Miranda-Saavedra D."/>
            <person name="Chen N."/>
            <person name="Nash P."/>
            <person name="Ginger M.L."/>
            <person name="Horn M."/>
            <person name="Schaap P."/>
            <person name="Caler L."/>
            <person name="Loftus B."/>
        </authorList>
    </citation>
    <scope>NUCLEOTIDE SEQUENCE [LARGE SCALE GENOMIC DNA]</scope>
    <source>
        <strain evidence="2 3">Neff</strain>
    </source>
</reference>
<evidence type="ECO:0000313" key="2">
    <source>
        <dbReference type="EMBL" id="ELR15289.1"/>
    </source>
</evidence>
<proteinExistence type="predicted"/>
<dbReference type="GeneID" id="14915937"/>
<protein>
    <submittedName>
        <fullName evidence="2">Uncharacterized protein</fullName>
    </submittedName>
</protein>
<feature type="compositionally biased region" description="Basic residues" evidence="1">
    <location>
        <begin position="23"/>
        <end position="44"/>
    </location>
</feature>
<dbReference type="EMBL" id="KB008036">
    <property type="protein sequence ID" value="ELR15289.1"/>
    <property type="molecule type" value="Genomic_DNA"/>
</dbReference>
<feature type="region of interest" description="Disordered" evidence="1">
    <location>
        <begin position="20"/>
        <end position="44"/>
    </location>
</feature>
<gene>
    <name evidence="2" type="ORF">ACA1_220480</name>
</gene>
<evidence type="ECO:0000313" key="3">
    <source>
        <dbReference type="Proteomes" id="UP000011083"/>
    </source>
</evidence>
<dbReference type="RefSeq" id="XP_004337302.1">
    <property type="nucleotide sequence ID" value="XM_004337254.1"/>
</dbReference>
<accession>L8GQ33</accession>
<dbReference type="KEGG" id="acan:ACA1_220480"/>
<organism evidence="2 3">
    <name type="scientific">Acanthamoeba castellanii (strain ATCC 30010 / Neff)</name>
    <dbReference type="NCBI Taxonomy" id="1257118"/>
    <lineage>
        <taxon>Eukaryota</taxon>
        <taxon>Amoebozoa</taxon>
        <taxon>Discosea</taxon>
        <taxon>Longamoebia</taxon>
        <taxon>Centramoebida</taxon>
        <taxon>Acanthamoebidae</taxon>
        <taxon>Acanthamoeba</taxon>
    </lineage>
</organism>
<dbReference type="Proteomes" id="UP000011083">
    <property type="component" value="Unassembled WGS sequence"/>
</dbReference>
<dbReference type="AlphaFoldDB" id="L8GQ33"/>
<keyword evidence="3" id="KW-1185">Reference proteome</keyword>